<evidence type="ECO:0000259" key="26">
    <source>
        <dbReference type="PROSITE" id="PS50850"/>
    </source>
</evidence>
<dbReference type="InterPro" id="IPR036259">
    <property type="entry name" value="MFS_trans_sf"/>
</dbReference>
<evidence type="ECO:0000256" key="24">
    <source>
        <dbReference type="ARBA" id="ARBA00046376"/>
    </source>
</evidence>
<evidence type="ECO:0000256" key="6">
    <source>
        <dbReference type="ARBA" id="ARBA00023136"/>
    </source>
</evidence>
<dbReference type="InterPro" id="IPR052187">
    <property type="entry name" value="MFSD1"/>
</dbReference>
<name>A0A0W0V3F1_9GAMM</name>
<evidence type="ECO:0000256" key="19">
    <source>
        <dbReference type="ARBA" id="ARBA00044919"/>
    </source>
</evidence>
<dbReference type="Gene3D" id="1.20.1250.20">
    <property type="entry name" value="MFS general substrate transporter like domains"/>
    <property type="match status" value="2"/>
</dbReference>
<feature type="transmembrane region" description="Helical" evidence="25">
    <location>
        <begin position="290"/>
        <end position="310"/>
    </location>
</feature>
<dbReference type="InterPro" id="IPR020846">
    <property type="entry name" value="MFS_dom"/>
</dbReference>
<evidence type="ECO:0000256" key="8">
    <source>
        <dbReference type="ARBA" id="ARBA00044876"/>
    </source>
</evidence>
<protein>
    <recommendedName>
        <fullName evidence="21">Lysosomal dipeptide transporter MFSD1</fullName>
    </recommendedName>
    <alternativeName>
        <fullName evidence="22">Major facilitator superfamily domain-containing protein 1</fullName>
    </alternativeName>
</protein>
<dbReference type="PROSITE" id="PS50850">
    <property type="entry name" value="MFS"/>
    <property type="match status" value="1"/>
</dbReference>
<evidence type="ECO:0000313" key="27">
    <source>
        <dbReference type="EMBL" id="KTD14429.1"/>
    </source>
</evidence>
<evidence type="ECO:0000256" key="16">
    <source>
        <dbReference type="ARBA" id="ARBA00044900"/>
    </source>
</evidence>
<comment type="similarity">
    <text evidence="2">Belongs to the major facilitator superfamily.</text>
</comment>
<dbReference type="GO" id="GO:0022857">
    <property type="term" value="F:transmembrane transporter activity"/>
    <property type="evidence" value="ECO:0007669"/>
    <property type="project" value="InterPro"/>
</dbReference>
<comment type="catalytic activity">
    <reaction evidence="15">
        <text>L-arginyl-L-alpha-amino acid(out) = L-arginyl-L-alpha-amino acid(in)</text>
        <dbReference type="Rhea" id="RHEA:79371"/>
        <dbReference type="ChEBI" id="CHEBI:84315"/>
    </reaction>
</comment>
<feature type="transmembrane region" description="Helical" evidence="25">
    <location>
        <begin position="268"/>
        <end position="285"/>
    </location>
</feature>
<keyword evidence="3" id="KW-0813">Transport</keyword>
<evidence type="ECO:0000256" key="3">
    <source>
        <dbReference type="ARBA" id="ARBA00022448"/>
    </source>
</evidence>
<feature type="transmembrane region" description="Helical" evidence="25">
    <location>
        <begin position="322"/>
        <end position="341"/>
    </location>
</feature>
<comment type="subcellular location">
    <subcellularLocation>
        <location evidence="1">Lysosome membrane</location>
        <topology evidence="1">Multi-pass membrane protein</topology>
    </subcellularLocation>
</comment>
<feature type="transmembrane region" description="Helical" evidence="25">
    <location>
        <begin position="51"/>
        <end position="68"/>
    </location>
</feature>
<feature type="transmembrane region" description="Helical" evidence="25">
    <location>
        <begin position="80"/>
        <end position="100"/>
    </location>
</feature>
<dbReference type="SUPFAM" id="SSF103473">
    <property type="entry name" value="MFS general substrate transporter"/>
    <property type="match status" value="1"/>
</dbReference>
<dbReference type="STRING" id="454.Lisr_2657"/>
<dbReference type="EMBL" id="LNYH01000149">
    <property type="protein sequence ID" value="KTD14429.1"/>
    <property type="molecule type" value="Genomic_DNA"/>
</dbReference>
<evidence type="ECO:0000256" key="11">
    <source>
        <dbReference type="ARBA" id="ARBA00044884"/>
    </source>
</evidence>
<comment type="subunit">
    <text evidence="24">Homodimer. Interacts with lysosomal protein GLMP (via lumenal domain); the interaction starts while both proteins are still in the endoplasmic reticulum and is required for stabilization of MFSD1 in lysosomes but has no direct effect on its targeting to lysosomes or transporter activity.</text>
</comment>
<dbReference type="OrthoDB" id="5620971at2"/>
<feature type="transmembrane region" description="Helical" evidence="25">
    <location>
        <begin position="133"/>
        <end position="155"/>
    </location>
</feature>
<dbReference type="PANTHER" id="PTHR23512:SF3">
    <property type="entry name" value="MAJOR FACILITATOR SUPERFAMILY DOMAIN-CONTAINING PROTEIN 1"/>
    <property type="match status" value="1"/>
</dbReference>
<dbReference type="GO" id="GO:0005765">
    <property type="term" value="C:lysosomal membrane"/>
    <property type="evidence" value="ECO:0007669"/>
    <property type="project" value="UniProtKB-SubCell"/>
</dbReference>
<comment type="catalytic activity">
    <reaction evidence="16">
        <text>L-lysyl-L-lysine(out) = L-lysyl-L-lysine(in)</text>
        <dbReference type="Rhea" id="RHEA:79403"/>
        <dbReference type="ChEBI" id="CHEBI:229956"/>
    </reaction>
</comment>
<dbReference type="Pfam" id="PF07690">
    <property type="entry name" value="MFS_1"/>
    <property type="match status" value="2"/>
</dbReference>
<evidence type="ECO:0000256" key="2">
    <source>
        <dbReference type="ARBA" id="ARBA00008335"/>
    </source>
</evidence>
<evidence type="ECO:0000256" key="14">
    <source>
        <dbReference type="ARBA" id="ARBA00044898"/>
    </source>
</evidence>
<evidence type="ECO:0000256" key="18">
    <source>
        <dbReference type="ARBA" id="ARBA00044912"/>
    </source>
</evidence>
<comment type="catalytic activity">
    <reaction evidence="12">
        <text>L-lysyl-L-alpha-amino acid(out) = L-lysyl-L-alpha-amino acid(in)</text>
        <dbReference type="Rhea" id="RHEA:79387"/>
        <dbReference type="ChEBI" id="CHEBI:229965"/>
    </reaction>
</comment>
<evidence type="ECO:0000256" key="10">
    <source>
        <dbReference type="ARBA" id="ARBA00044881"/>
    </source>
</evidence>
<comment type="catalytic activity">
    <reaction evidence="11">
        <text>L-alpha-aminoacyl-L-histidine(out) = L-alpha-aminoacyl-L-histidine(in)</text>
        <dbReference type="Rhea" id="RHEA:79375"/>
        <dbReference type="ChEBI" id="CHEBI:229967"/>
    </reaction>
</comment>
<feature type="transmembrane region" description="Helical" evidence="25">
    <location>
        <begin position="106"/>
        <end position="126"/>
    </location>
</feature>
<dbReference type="Proteomes" id="UP000054761">
    <property type="component" value="Unassembled WGS sequence"/>
</dbReference>
<feature type="transmembrane region" description="Helical" evidence="25">
    <location>
        <begin position="226"/>
        <end position="256"/>
    </location>
</feature>
<feature type="transmembrane region" description="Helical" evidence="25">
    <location>
        <begin position="353"/>
        <end position="373"/>
    </location>
</feature>
<keyword evidence="6 25" id="KW-0472">Membrane</keyword>
<keyword evidence="28" id="KW-1185">Reference proteome</keyword>
<dbReference type="PATRIC" id="fig|454.4.peg.2919"/>
<comment type="catalytic activity">
    <reaction evidence="14">
        <text>L-aspartyl-L-lysine(out) = L-aspartyl-L-lysine(in)</text>
        <dbReference type="Rhea" id="RHEA:79411"/>
        <dbReference type="ChEBI" id="CHEBI:229953"/>
    </reaction>
</comment>
<keyword evidence="7" id="KW-0458">Lysosome</keyword>
<dbReference type="InterPro" id="IPR011701">
    <property type="entry name" value="MFS"/>
</dbReference>
<keyword evidence="4 25" id="KW-0812">Transmembrane</keyword>
<comment type="catalytic activity">
    <reaction evidence="18">
        <text>L-histidyl-L-alpha-amino acid(out) = L-histidyl-L-alpha-amino acid(in)</text>
        <dbReference type="Rhea" id="RHEA:79379"/>
        <dbReference type="ChEBI" id="CHEBI:229964"/>
    </reaction>
</comment>
<reference evidence="27 28" key="1">
    <citation type="submission" date="2015-11" db="EMBL/GenBank/DDBJ databases">
        <title>Genomic analysis of 38 Legionella species identifies large and diverse effector repertoires.</title>
        <authorList>
            <person name="Burstein D."/>
            <person name="Amaro F."/>
            <person name="Zusman T."/>
            <person name="Lifshitz Z."/>
            <person name="Cohen O."/>
            <person name="Gilbert J.A."/>
            <person name="Pupko T."/>
            <person name="Shuman H.A."/>
            <person name="Segal G."/>
        </authorList>
    </citation>
    <scope>NUCLEOTIDE SEQUENCE [LARGE SCALE GENOMIC DNA]</scope>
    <source>
        <strain evidence="27 28">Bercovier 4</strain>
    </source>
</reference>
<comment type="catalytic activity">
    <reaction evidence="13">
        <text>L-alpha-aminoacyl-L-lysine(out) = L-alpha-aminoacyl-L-lysine(in)</text>
        <dbReference type="Rhea" id="RHEA:79383"/>
        <dbReference type="ChEBI" id="CHEBI:229966"/>
    </reaction>
</comment>
<evidence type="ECO:0000256" key="25">
    <source>
        <dbReference type="SAM" id="Phobius"/>
    </source>
</evidence>
<evidence type="ECO:0000256" key="15">
    <source>
        <dbReference type="ARBA" id="ARBA00044899"/>
    </source>
</evidence>
<sequence>MLNSGIFTKKKLMQAYLIWGIAALFVLYQVIFQTSVGVMMTPVRESFQLTYTQVGVLSSAFFYTYLFLQIPSGILVGRWGIRNTLLFALVTAIVSCIIFAKAQNISTAIFSRILMGAACAPAISIAMELGAQWFPVSMFAFIAGLTEALGMIGGAFGELGLSRLMGSIGLNWRQTMWVCVYIGLCLFFLAWIFVKNKQEDRNASEHDASLIQLRQQLMASLTQPQIVLNGLFAAFTFAVVAAFACLWCVPFLQVAYQVDIVKSAHATSWYFIGAAIGTTLLGWIVDKTGYYRLCMGVSSLLSALLIFLLLQSTLLNFKQVTIVLFLAGLCGGCYVIPFVLIKNQVGLNIRAAALGYTNMMCTVLGAPILQPLIGWLLQSMHVAGISQVQAYERVLLIIPFCYLLAVYVVCFIKEPAVSRTPCQKNQQAYH</sequence>
<evidence type="ECO:0000256" key="12">
    <source>
        <dbReference type="ARBA" id="ARBA00044891"/>
    </source>
</evidence>
<keyword evidence="5 25" id="KW-1133">Transmembrane helix</keyword>
<comment type="catalytic activity">
    <reaction evidence="20">
        <text>L-lysyl-glycine(out) = L-lysyl-glycine(in)</text>
        <dbReference type="Rhea" id="RHEA:79407"/>
        <dbReference type="ChEBI" id="CHEBI:191202"/>
    </reaction>
</comment>
<evidence type="ECO:0000256" key="17">
    <source>
        <dbReference type="ARBA" id="ARBA00044903"/>
    </source>
</evidence>
<dbReference type="AlphaFoldDB" id="A0A0W0V3F1"/>
<evidence type="ECO:0000256" key="21">
    <source>
        <dbReference type="ARBA" id="ARBA00044985"/>
    </source>
</evidence>
<comment type="catalytic activity">
    <reaction evidence="10">
        <text>L-alpha-aminoacyl-L-arginine(out) = L-alpha-aminoacyl-L-arginine(in)</text>
        <dbReference type="Rhea" id="RHEA:79367"/>
        <dbReference type="ChEBI" id="CHEBI:229968"/>
    </reaction>
</comment>
<feature type="domain" description="Major facilitator superfamily (MFS) profile" evidence="26">
    <location>
        <begin position="15"/>
        <end position="417"/>
    </location>
</feature>
<organism evidence="27 28">
    <name type="scientific">Legionella israelensis</name>
    <dbReference type="NCBI Taxonomy" id="454"/>
    <lineage>
        <taxon>Bacteria</taxon>
        <taxon>Pseudomonadati</taxon>
        <taxon>Pseudomonadota</taxon>
        <taxon>Gammaproteobacteria</taxon>
        <taxon>Legionellales</taxon>
        <taxon>Legionellaceae</taxon>
        <taxon>Legionella</taxon>
    </lineage>
</organism>
<comment type="catalytic activity">
    <reaction evidence="8">
        <text>L-lysyl-L-alanine(out) = L-lysyl-L-alanine(in)</text>
        <dbReference type="Rhea" id="RHEA:79399"/>
        <dbReference type="ChEBI" id="CHEBI:229954"/>
    </reaction>
</comment>
<evidence type="ECO:0000256" key="20">
    <source>
        <dbReference type="ARBA" id="ARBA00044924"/>
    </source>
</evidence>
<evidence type="ECO:0000256" key="1">
    <source>
        <dbReference type="ARBA" id="ARBA00004155"/>
    </source>
</evidence>
<feature type="transmembrane region" description="Helical" evidence="25">
    <location>
        <begin position="393"/>
        <end position="412"/>
    </location>
</feature>
<comment type="catalytic activity">
    <reaction evidence="17">
        <text>L-arginyl-glycine(out) = L-arginyl-glycine(in)</text>
        <dbReference type="Rhea" id="RHEA:79391"/>
        <dbReference type="ChEBI" id="CHEBI:229955"/>
    </reaction>
</comment>
<dbReference type="PANTHER" id="PTHR23512">
    <property type="entry name" value="MAJOR FACILITATOR SUPERFAMILY DOMAIN-CONTAINING PROTEIN 1"/>
    <property type="match status" value="1"/>
</dbReference>
<comment type="catalytic activity">
    <reaction evidence="9">
        <text>L-histidyl-glycine(out) = L-histidyl-glycine(in)</text>
        <dbReference type="Rhea" id="RHEA:79395"/>
        <dbReference type="ChEBI" id="CHEBI:229957"/>
    </reaction>
</comment>
<feature type="transmembrane region" description="Helical" evidence="25">
    <location>
        <begin position="175"/>
        <end position="194"/>
    </location>
</feature>
<proteinExistence type="inferred from homology"/>
<comment type="catalytic activity">
    <reaction evidence="19">
        <text>L-alanyl-L-lysine(out) = L-alanyl-L-lysine(in)</text>
        <dbReference type="Rhea" id="RHEA:79415"/>
        <dbReference type="ChEBI" id="CHEBI:192470"/>
    </reaction>
</comment>
<accession>A0A0W0V3F1</accession>
<feature type="transmembrane region" description="Helical" evidence="25">
    <location>
        <begin position="12"/>
        <end position="31"/>
    </location>
</feature>
<gene>
    <name evidence="27" type="ORF">Lisr_2657</name>
</gene>
<comment type="function">
    <text evidence="23">Lysosomal dipeptide uniporter that selectively exports lysine, arginine or histidine-containing dipeptides with a net positive charge from the lysosome lumen into the cytosol. Could play a role in a specific type of protein O-glycosylation indirectly regulating macrophages migration and tissue invasion. Also essential for liver homeostasis.</text>
</comment>
<evidence type="ECO:0000256" key="13">
    <source>
        <dbReference type="ARBA" id="ARBA00044893"/>
    </source>
</evidence>
<evidence type="ECO:0000256" key="23">
    <source>
        <dbReference type="ARBA" id="ARBA00045709"/>
    </source>
</evidence>
<evidence type="ECO:0000313" key="28">
    <source>
        <dbReference type="Proteomes" id="UP000054761"/>
    </source>
</evidence>
<evidence type="ECO:0000256" key="4">
    <source>
        <dbReference type="ARBA" id="ARBA00022692"/>
    </source>
</evidence>
<evidence type="ECO:0000256" key="5">
    <source>
        <dbReference type="ARBA" id="ARBA00022989"/>
    </source>
</evidence>
<evidence type="ECO:0000256" key="9">
    <source>
        <dbReference type="ARBA" id="ARBA00044878"/>
    </source>
</evidence>
<comment type="caution">
    <text evidence="27">The sequence shown here is derived from an EMBL/GenBank/DDBJ whole genome shotgun (WGS) entry which is preliminary data.</text>
</comment>
<evidence type="ECO:0000256" key="7">
    <source>
        <dbReference type="ARBA" id="ARBA00023228"/>
    </source>
</evidence>
<evidence type="ECO:0000256" key="22">
    <source>
        <dbReference type="ARBA" id="ARBA00045018"/>
    </source>
</evidence>